<proteinExistence type="predicted"/>
<organism evidence="1 2">
    <name type="scientific">Geotrichum galactomycetum</name>
    <dbReference type="NCBI Taxonomy" id="27317"/>
    <lineage>
        <taxon>Eukaryota</taxon>
        <taxon>Fungi</taxon>
        <taxon>Dikarya</taxon>
        <taxon>Ascomycota</taxon>
        <taxon>Saccharomycotina</taxon>
        <taxon>Dipodascomycetes</taxon>
        <taxon>Dipodascales</taxon>
        <taxon>Dipodascaceae</taxon>
        <taxon>Geotrichum</taxon>
    </lineage>
</organism>
<reference evidence="1 2" key="1">
    <citation type="journal article" date="2020" name="Front. Microbiol.">
        <title>Phenotypic and Genetic Characterization of the Cheese Ripening Yeast Geotrichum candidum.</title>
        <authorList>
            <person name="Perkins V."/>
            <person name="Vignola S."/>
            <person name="Lessard M.H."/>
            <person name="Plante P.L."/>
            <person name="Corbeil J."/>
            <person name="Dugat-Bony E."/>
            <person name="Frenette M."/>
            <person name="Labrie S."/>
        </authorList>
    </citation>
    <scope>NUCLEOTIDE SEQUENCE [LARGE SCALE GENOMIC DNA]</scope>
    <source>
        <strain evidence="1 2">LMA-1147</strain>
    </source>
</reference>
<dbReference type="Proteomes" id="UP000744676">
    <property type="component" value="Unassembled WGS sequence"/>
</dbReference>
<sequence>MSQQQQGYSQPDWNNPPQYQPNYNNNNNNNNNYQQQQQQHYDQEAGHPTNDYGPPPPINYATKPNESGETFEERFKVTKPKWNDLPFTFLFLAVLGGYIALAVITIRAYGITHWFQGGGIYTDSNAFTLNTSTIILFVFVITVSVVLSFIYFALARIFTKFFIYFSFIASIIVGLATAIYYLAVGYYSAGIVFLIFAVLQIMFFWSARSRIPFATLVLQIVIDATRAVPSIYIVSLLGAVFTTAFSIFFAISIVSAYVKFSPNPDNPGCDVSAGSCSNGKLIGSLIFMTFAGFYISEVIKNVVHVTISGVYGTWYYCYKADQGMPRWPASGSFKRAMTYSFGSISFGSLLISIVNLIRYLLEIIRSAQLQSGEGGIAALFITICLYCVDCFLGLIQWLITYFNHYAYTVVALYGKAYIPAAKDTWSIIRARGIDALINDCLIDKVLSLGVLLIAYVAALFAYLYLRYTDPLYNSDGGYYPIVIGFTMVIALQIGNIITVAIRAGTATFFVALARDPDVFRLSYPGLYDELLRAYPAVREKLGQAW</sequence>
<evidence type="ECO:0000313" key="2">
    <source>
        <dbReference type="Proteomes" id="UP000744676"/>
    </source>
</evidence>
<name>A0ACB6V5N8_9ASCO</name>
<keyword evidence="2" id="KW-1185">Reference proteome</keyword>
<protein>
    <submittedName>
        <fullName evidence="1">Uncharacterized protein</fullName>
    </submittedName>
</protein>
<accession>A0ACB6V5N8</accession>
<evidence type="ECO:0000313" key="1">
    <source>
        <dbReference type="EMBL" id="KAF5098703.1"/>
    </source>
</evidence>
<dbReference type="EMBL" id="QVQA01000043">
    <property type="protein sequence ID" value="KAF5098703.1"/>
    <property type="molecule type" value="Genomic_DNA"/>
</dbReference>
<comment type="caution">
    <text evidence="1">The sequence shown here is derived from an EMBL/GenBank/DDBJ whole genome shotgun (WGS) entry which is preliminary data.</text>
</comment>
<gene>
    <name evidence="1" type="ORF">D0Z00_001956</name>
</gene>